<dbReference type="InterPro" id="IPR051043">
    <property type="entry name" value="Sulfatase_Mod_Factor_Kinase"/>
</dbReference>
<dbReference type="PANTHER" id="PTHR23150">
    <property type="entry name" value="SULFATASE MODIFYING FACTOR 1, 2"/>
    <property type="match status" value="1"/>
</dbReference>
<dbReference type="eggNOG" id="COG1262">
    <property type="taxonomic scope" value="Bacteria"/>
</dbReference>
<comment type="caution">
    <text evidence="2">The sequence shown here is derived from an EMBL/GenBank/DDBJ whole genome shotgun (WGS) entry which is preliminary data.</text>
</comment>
<keyword evidence="3" id="KW-1185">Reference proteome</keyword>
<reference evidence="2 3" key="1">
    <citation type="submission" date="2013-04" db="EMBL/GenBank/DDBJ databases">
        <title>The Genome Sequence of Treponema maltophilum ATCC 51939.</title>
        <authorList>
            <consortium name="The Broad Institute Genomics Platform"/>
            <person name="Earl A."/>
            <person name="Ward D."/>
            <person name="Feldgarden M."/>
            <person name="Gevers D."/>
            <person name="Leonetti C."/>
            <person name="Blanton J.M."/>
            <person name="Dewhirst F.E."/>
            <person name="Izard J."/>
            <person name="Walker B."/>
            <person name="Young S."/>
            <person name="Zeng Q."/>
            <person name="Gargeya S."/>
            <person name="Fitzgerald M."/>
            <person name="Haas B."/>
            <person name="Abouelleil A."/>
            <person name="Allen A.W."/>
            <person name="Alvarado L."/>
            <person name="Arachchi H.M."/>
            <person name="Berlin A.M."/>
            <person name="Chapman S.B."/>
            <person name="Gainer-Dewar J."/>
            <person name="Goldberg J."/>
            <person name="Griggs A."/>
            <person name="Gujja S."/>
            <person name="Hansen M."/>
            <person name="Howarth C."/>
            <person name="Imamovic A."/>
            <person name="Ireland A."/>
            <person name="Larimer J."/>
            <person name="McCowan C."/>
            <person name="Murphy C."/>
            <person name="Pearson M."/>
            <person name="Poon T.W."/>
            <person name="Priest M."/>
            <person name="Roberts A."/>
            <person name="Saif S."/>
            <person name="Shea T."/>
            <person name="Sisk P."/>
            <person name="Sykes S."/>
            <person name="Wortman J."/>
            <person name="Nusbaum C."/>
            <person name="Birren B."/>
        </authorList>
    </citation>
    <scope>NUCLEOTIDE SEQUENCE [LARGE SCALE GENOMIC DNA]</scope>
    <source>
        <strain evidence="2 3">ATCC 51939</strain>
    </source>
</reference>
<dbReference type="InterPro" id="IPR042095">
    <property type="entry name" value="SUMF_sf"/>
</dbReference>
<dbReference type="EMBL" id="ATFF01000006">
    <property type="protein sequence ID" value="EPF30218.1"/>
    <property type="molecule type" value="Genomic_DNA"/>
</dbReference>
<dbReference type="Proteomes" id="UP000014541">
    <property type="component" value="Unassembled WGS sequence"/>
</dbReference>
<dbReference type="PATRIC" id="fig|1125699.3.peg.539"/>
<dbReference type="Gene3D" id="3.90.1580.10">
    <property type="entry name" value="paralog of FGE (formylglycine-generating enzyme)"/>
    <property type="match status" value="1"/>
</dbReference>
<dbReference type="RefSeq" id="WP_016524829.1">
    <property type="nucleotide sequence ID" value="NZ_KE332518.1"/>
</dbReference>
<name>S3JW95_TREMA</name>
<gene>
    <name evidence="2" type="ORF">HMPREF9194_00532</name>
</gene>
<dbReference type="PANTHER" id="PTHR23150:SF19">
    <property type="entry name" value="FORMYLGLYCINE-GENERATING ENZYME"/>
    <property type="match status" value="1"/>
</dbReference>
<dbReference type="GO" id="GO:0120147">
    <property type="term" value="F:formylglycine-generating oxidase activity"/>
    <property type="evidence" value="ECO:0007669"/>
    <property type="project" value="TreeGrafter"/>
</dbReference>
<dbReference type="Pfam" id="PF03781">
    <property type="entry name" value="FGE-sulfatase"/>
    <property type="match status" value="1"/>
</dbReference>
<dbReference type="InterPro" id="IPR016187">
    <property type="entry name" value="CTDL_fold"/>
</dbReference>
<dbReference type="SUPFAM" id="SSF56436">
    <property type="entry name" value="C-type lectin-like"/>
    <property type="match status" value="1"/>
</dbReference>
<accession>S3JW95</accession>
<evidence type="ECO:0000313" key="3">
    <source>
        <dbReference type="Proteomes" id="UP000014541"/>
    </source>
</evidence>
<sequence length="542" mass="59130">MSKEMKRNRIAILLFSVFFVLTNWSVFAKDTVPELVKQEEGYYYGYGKGATVAEAQLAAKRDLIENALAAELKAANVKSYKLELSDDAIKARLTDLKPYTQSKKKEPPAVTYRIKFADWEKKEKAYTDNLRTDLASRLNTSKNKKNPADKIAGAVDVLARLIKEGQTELLSAQPEGTELLSRRAEALCSDVSKSLVFTLSVKDGFVGPKTKFAVKVTDSSGTAASGLSLAVSWEAPDLPADSDATEVLEVSSVIKTDSLGNASIDYPVAEEYRDRAVMLTVQSAIARLLPSSALLKKLDAQSAVEGRYVYFSDLKAAFPSVAVPEGEFNAGAVAQDTRAQKKEAAHVASTGAYAIDLTPVTNARYAAYLYLTQNDKAPDYFDNSDYNQGKQPVVGISLKEAEDYAAWLSEQLGVTYRLPTEEEWEKAARAGAEVIYPWGDQSPTDGKRANYRGNGKFSKTSPVGAFENGNNAWGMVDVAGNVAEWTSSAHGIEGETNLRTVKGGSWMDGPTELRISNFRNIDSKNGYADVGFRLVQVQEVSE</sequence>
<feature type="domain" description="Sulfatase-modifying factor enzyme-like" evidence="1">
    <location>
        <begin position="321"/>
        <end position="535"/>
    </location>
</feature>
<organism evidence="2 3">
    <name type="scientific">Treponema maltophilum ATCC 51939</name>
    <dbReference type="NCBI Taxonomy" id="1125699"/>
    <lineage>
        <taxon>Bacteria</taxon>
        <taxon>Pseudomonadati</taxon>
        <taxon>Spirochaetota</taxon>
        <taxon>Spirochaetia</taxon>
        <taxon>Spirochaetales</taxon>
        <taxon>Treponemataceae</taxon>
        <taxon>Treponema</taxon>
    </lineage>
</organism>
<dbReference type="HOGENOM" id="CLU_505199_0_0_12"/>
<dbReference type="OrthoDB" id="9812707at2"/>
<protein>
    <recommendedName>
        <fullName evidence="1">Sulfatase-modifying factor enzyme-like domain-containing protein</fullName>
    </recommendedName>
</protein>
<dbReference type="STRING" id="1125699.HMPREF9194_00532"/>
<dbReference type="InterPro" id="IPR005532">
    <property type="entry name" value="SUMF_dom"/>
</dbReference>
<evidence type="ECO:0000313" key="2">
    <source>
        <dbReference type="EMBL" id="EPF30218.1"/>
    </source>
</evidence>
<dbReference type="AlphaFoldDB" id="S3JW95"/>
<proteinExistence type="predicted"/>
<evidence type="ECO:0000259" key="1">
    <source>
        <dbReference type="Pfam" id="PF03781"/>
    </source>
</evidence>